<evidence type="ECO:0000256" key="3">
    <source>
        <dbReference type="ARBA" id="ARBA00023002"/>
    </source>
</evidence>
<accession>A0A0E4A9U9</accession>
<dbReference type="Pfam" id="PF00881">
    <property type="entry name" value="Nitroreductase"/>
    <property type="match status" value="1"/>
</dbReference>
<dbReference type="Proteomes" id="UP001230933">
    <property type="component" value="Chromosome"/>
</dbReference>
<proteinExistence type="predicted"/>
<dbReference type="Proteomes" id="UP000325576">
    <property type="component" value="Unassembled WGS sequence"/>
</dbReference>
<dbReference type="EMBL" id="MRBO01000061">
    <property type="protein sequence ID" value="KAB2587103.1"/>
    <property type="molecule type" value="Genomic_DNA"/>
</dbReference>
<dbReference type="OMA" id="KTASWCN"/>
<dbReference type="EMBL" id="CP124545">
    <property type="protein sequence ID" value="WGV47983.1"/>
    <property type="molecule type" value="Genomic_DNA"/>
</dbReference>
<reference evidence="6" key="2">
    <citation type="submission" date="2023-08" db="EMBL/GenBank/DDBJ databases">
        <title>Isolation and Characterization of Rhodococcus erythropolis MGMM8.</title>
        <authorList>
            <person name="Diabankana R.G.C."/>
            <person name="Afordoanyi D.M."/>
            <person name="Validov S.Z."/>
        </authorList>
    </citation>
    <scope>NUCLEOTIDE SEQUENCE</scope>
    <source>
        <strain evidence="6">MGMM8</strain>
    </source>
</reference>
<dbReference type="CDD" id="cd02136">
    <property type="entry name" value="PnbA_NfnB-like"/>
    <property type="match status" value="1"/>
</dbReference>
<reference evidence="5 7" key="1">
    <citation type="journal article" date="2017" name="Poromechanics V (2013)">
        <title>Genomic Characterization of the Arsenic-Tolerant Actinobacterium, &lt;i&gt;Rhodococcus erythropolis&lt;/i&gt; S43.</title>
        <authorList>
            <person name="Retamal-Morales G."/>
            <person name="Mehnert M."/>
            <person name="Schwabe R."/>
            <person name="Tischler D."/>
            <person name="Schloemann M."/>
            <person name="Levican G.J."/>
        </authorList>
    </citation>
    <scope>NUCLEOTIDE SEQUENCE [LARGE SCALE GENOMIC DNA]</scope>
    <source>
        <strain evidence="5 7">S43</strain>
    </source>
</reference>
<dbReference type="InterPro" id="IPR050627">
    <property type="entry name" value="Nitroreductase/BluB"/>
</dbReference>
<evidence type="ECO:0000259" key="4">
    <source>
        <dbReference type="Pfam" id="PF00881"/>
    </source>
</evidence>
<dbReference type="InterPro" id="IPR000415">
    <property type="entry name" value="Nitroreductase-like"/>
</dbReference>
<dbReference type="PANTHER" id="PTHR23026:SF90">
    <property type="entry name" value="IODOTYROSINE DEIODINASE 1"/>
    <property type="match status" value="1"/>
</dbReference>
<dbReference type="KEGG" id="reb:XU06_20155"/>
<evidence type="ECO:0000313" key="6">
    <source>
        <dbReference type="EMBL" id="WGV47983.1"/>
    </source>
</evidence>
<dbReference type="GeneID" id="57485838"/>
<protein>
    <submittedName>
        <fullName evidence="5">Nitroreductase</fullName>
    </submittedName>
</protein>
<evidence type="ECO:0000313" key="5">
    <source>
        <dbReference type="EMBL" id="KAB2587103.1"/>
    </source>
</evidence>
<evidence type="ECO:0000313" key="7">
    <source>
        <dbReference type="Proteomes" id="UP000325576"/>
    </source>
</evidence>
<dbReference type="Gene3D" id="3.40.109.10">
    <property type="entry name" value="NADH Oxidase"/>
    <property type="match status" value="1"/>
</dbReference>
<dbReference type="RefSeq" id="WP_020908534.1">
    <property type="nucleotide sequence ID" value="NZ_BHXB01000001.1"/>
</dbReference>
<evidence type="ECO:0000256" key="2">
    <source>
        <dbReference type="ARBA" id="ARBA00022643"/>
    </source>
</evidence>
<dbReference type="GO" id="GO:0016491">
    <property type="term" value="F:oxidoreductase activity"/>
    <property type="evidence" value="ECO:0007669"/>
    <property type="project" value="UniProtKB-KW"/>
</dbReference>
<organism evidence="5 7">
    <name type="scientific">Rhodococcus erythropolis</name>
    <name type="common">Arthrobacter picolinophilus</name>
    <dbReference type="NCBI Taxonomy" id="1833"/>
    <lineage>
        <taxon>Bacteria</taxon>
        <taxon>Bacillati</taxon>
        <taxon>Actinomycetota</taxon>
        <taxon>Actinomycetes</taxon>
        <taxon>Mycobacteriales</taxon>
        <taxon>Nocardiaceae</taxon>
        <taxon>Rhodococcus</taxon>
        <taxon>Rhodococcus erythropolis group</taxon>
    </lineage>
</organism>
<keyword evidence="1" id="KW-0285">Flavoprotein</keyword>
<sequence>MTESIVVDTSLEGLLDARISCRAYEDRQVPREVIEEILRLAQKTPSWCNTQPWQVAITEGEGTERFRAGLGEYVMANAQESDFEFPREYQGIYKSRRFDCAMALYSSVGIEHGDRAGSAAQTMKNFELFGAPHVAIITTDEALGTYGAVDCGLYVNSFLLAAQSLGVATIPQAALAGSSKFIHEHFGIDDTRKVVCAISFGYPDTDHPVNGFRTERETVDNVVQWMSN</sequence>
<gene>
    <name evidence="5" type="ORF">BS297_01840</name>
    <name evidence="6" type="ORF">QIE55_20905</name>
</gene>
<dbReference type="PANTHER" id="PTHR23026">
    <property type="entry name" value="NADPH NITROREDUCTASE"/>
    <property type="match status" value="1"/>
</dbReference>
<dbReference type="AlphaFoldDB" id="A0A0E4A9U9"/>
<evidence type="ECO:0000256" key="1">
    <source>
        <dbReference type="ARBA" id="ARBA00022630"/>
    </source>
</evidence>
<feature type="domain" description="Nitroreductase" evidence="4">
    <location>
        <begin position="17"/>
        <end position="202"/>
    </location>
</feature>
<keyword evidence="2" id="KW-0288">FMN</keyword>
<keyword evidence="3" id="KW-0560">Oxidoreductase</keyword>
<dbReference type="InterPro" id="IPR029479">
    <property type="entry name" value="Nitroreductase"/>
</dbReference>
<dbReference type="SUPFAM" id="SSF55469">
    <property type="entry name" value="FMN-dependent nitroreductase-like"/>
    <property type="match status" value="1"/>
</dbReference>
<name>A0A0E4A9U9_RHOER</name>